<protein>
    <recommendedName>
        <fullName evidence="1">DUF1618 domain-containing protein</fullName>
    </recommendedName>
</protein>
<evidence type="ECO:0000259" key="1">
    <source>
        <dbReference type="Pfam" id="PF07762"/>
    </source>
</evidence>
<proteinExistence type="predicted"/>
<sequence>MAMASISPSDCVLLHANGFSGTFFHRNATTATSFTSEGCSIVVSLSCPERPLLPTILFVQCSGVDFSNEPPRIVRAVEDTILFSVPIGRRTDASPCKYDYYIYRVGDIPTLQLLPPPLDNFIDEDAGLLRHGDDDFMVAALISTSKFDLYELHRFDSRTGTWSQVVARLVEPQVSFPFIMSLNSSRLGYHLTSTVINIGGEGGRMGWVDLWRGILICDVLESNPKIRGVPLPLPMDLLACNNGLGAELGGCARPLRGIAVVNECLRFVHLEAILTTSRTTLPTDSSDDYKEIAVPDPVMSDWVIHTWSNSKMTSSWKDWIKDCSARASDTMIPSKVKSKMINSGLLSPEGANPVRRLQNLMVSHPALGIDDGVVYLLARLRFQDPKAFVISLDIGKNVLLGSAEFATEKKQGAGIMYFPSNISKYVDPKARVLPILKGTPQIKCCSCRLILLQDMGLGQQR</sequence>
<dbReference type="AlphaFoldDB" id="A0A835BXQ6"/>
<gene>
    <name evidence="2" type="ORF">HU200_033360</name>
</gene>
<evidence type="ECO:0000313" key="3">
    <source>
        <dbReference type="Proteomes" id="UP000636709"/>
    </source>
</evidence>
<name>A0A835BXQ6_9POAL</name>
<dbReference type="PANTHER" id="PTHR33074">
    <property type="entry name" value="EXPRESSED PROTEIN-RELATED"/>
    <property type="match status" value="1"/>
</dbReference>
<dbReference type="Proteomes" id="UP000636709">
    <property type="component" value="Unassembled WGS sequence"/>
</dbReference>
<keyword evidence="3" id="KW-1185">Reference proteome</keyword>
<reference evidence="2" key="1">
    <citation type="submission" date="2020-07" db="EMBL/GenBank/DDBJ databases">
        <title>Genome sequence and genetic diversity analysis of an under-domesticated orphan crop, white fonio (Digitaria exilis).</title>
        <authorList>
            <person name="Bennetzen J.L."/>
            <person name="Chen S."/>
            <person name="Ma X."/>
            <person name="Wang X."/>
            <person name="Yssel A.E.J."/>
            <person name="Chaluvadi S.R."/>
            <person name="Johnson M."/>
            <person name="Gangashetty P."/>
            <person name="Hamidou F."/>
            <person name="Sanogo M.D."/>
            <person name="Zwaenepoel A."/>
            <person name="Wallace J."/>
            <person name="Van De Peer Y."/>
            <person name="Van Deynze A."/>
        </authorList>
    </citation>
    <scope>NUCLEOTIDE SEQUENCE</scope>
    <source>
        <tissue evidence="2">Leaves</tissue>
    </source>
</reference>
<dbReference type="InterPro" id="IPR011676">
    <property type="entry name" value="DUF1618"/>
</dbReference>
<dbReference type="Pfam" id="PF07762">
    <property type="entry name" value="DUF1618"/>
    <property type="match status" value="1"/>
</dbReference>
<feature type="domain" description="DUF1618" evidence="1">
    <location>
        <begin position="207"/>
        <end position="375"/>
    </location>
</feature>
<comment type="caution">
    <text evidence="2">The sequence shown here is derived from an EMBL/GenBank/DDBJ whole genome shotgun (WGS) entry which is preliminary data.</text>
</comment>
<dbReference type="PANTHER" id="PTHR33074:SF62">
    <property type="entry name" value="EXPRESSED PROTEIN"/>
    <property type="match status" value="1"/>
</dbReference>
<dbReference type="EMBL" id="JACEFO010001795">
    <property type="protein sequence ID" value="KAF8702021.1"/>
    <property type="molecule type" value="Genomic_DNA"/>
</dbReference>
<accession>A0A835BXQ6</accession>
<evidence type="ECO:0000313" key="2">
    <source>
        <dbReference type="EMBL" id="KAF8702021.1"/>
    </source>
</evidence>
<organism evidence="2 3">
    <name type="scientific">Digitaria exilis</name>
    <dbReference type="NCBI Taxonomy" id="1010633"/>
    <lineage>
        <taxon>Eukaryota</taxon>
        <taxon>Viridiplantae</taxon>
        <taxon>Streptophyta</taxon>
        <taxon>Embryophyta</taxon>
        <taxon>Tracheophyta</taxon>
        <taxon>Spermatophyta</taxon>
        <taxon>Magnoliopsida</taxon>
        <taxon>Liliopsida</taxon>
        <taxon>Poales</taxon>
        <taxon>Poaceae</taxon>
        <taxon>PACMAD clade</taxon>
        <taxon>Panicoideae</taxon>
        <taxon>Panicodae</taxon>
        <taxon>Paniceae</taxon>
        <taxon>Anthephorinae</taxon>
        <taxon>Digitaria</taxon>
    </lineage>
</organism>
<dbReference type="OrthoDB" id="689972at2759"/>